<name>A0A2R4BIM0_THAAR</name>
<evidence type="ECO:0000256" key="5">
    <source>
        <dbReference type="ARBA" id="ARBA00023163"/>
    </source>
</evidence>
<dbReference type="InterPro" id="IPR011067">
    <property type="entry name" value="Plasmid_toxin/cell-grow_inhib"/>
</dbReference>
<dbReference type="InterPro" id="IPR002712">
    <property type="entry name" value="CcdB"/>
</dbReference>
<evidence type="ECO:0000256" key="6">
    <source>
        <dbReference type="ARBA" id="ARBA00029628"/>
    </source>
</evidence>
<dbReference type="EMBL" id="CP028339">
    <property type="protein sequence ID" value="AVR87166.1"/>
    <property type="molecule type" value="Genomic_DNA"/>
</dbReference>
<evidence type="ECO:0000256" key="7">
    <source>
        <dbReference type="ARBA" id="ARBA00033135"/>
    </source>
</evidence>
<accession>A0A2R4BIM0</accession>
<dbReference type="Gene3D" id="2.30.30.110">
    <property type="match status" value="1"/>
</dbReference>
<sequence>MGQFSVYKNRSAEGKARYPLLLDVQSQLLDSLQTRLVVPLVPASQYKGKAMTTLTPSFEIDQESYVMLTPQMAGIARTEMGVEVADLSRHRQSIISAIDFLITGI</sequence>
<evidence type="ECO:0000256" key="2">
    <source>
        <dbReference type="ARBA" id="ARBA00015075"/>
    </source>
</evidence>
<dbReference type="KEGG" id="tak:Tharo_0215"/>
<reference evidence="8 9" key="1">
    <citation type="submission" date="2018-03" db="EMBL/GenBank/DDBJ databases">
        <title>Complete genome sequence of Thauera aromatica, a model organism for studying aromatic compound degradation under denitrifying conditions.</title>
        <authorList>
            <person name="Lo H.-Y."/>
            <person name="Goris T."/>
            <person name="Boll M."/>
            <person name="Mueller J.A."/>
        </authorList>
    </citation>
    <scope>NUCLEOTIDE SEQUENCE [LARGE SCALE GENOMIC DNA]</scope>
    <source>
        <strain evidence="8 9">K172</strain>
    </source>
</reference>
<keyword evidence="3" id="KW-0678">Repressor</keyword>
<dbReference type="Pfam" id="PF01845">
    <property type="entry name" value="CcdB"/>
    <property type="match status" value="1"/>
</dbReference>
<keyword evidence="5" id="KW-0804">Transcription</keyword>
<dbReference type="GO" id="GO:0008657">
    <property type="term" value="F:DNA topoisomerase type II (double strand cut, ATP-hydrolyzing) inhibitor activity"/>
    <property type="evidence" value="ECO:0007669"/>
    <property type="project" value="InterPro"/>
</dbReference>
<dbReference type="Proteomes" id="UP000241885">
    <property type="component" value="Chromosome"/>
</dbReference>
<evidence type="ECO:0000256" key="1">
    <source>
        <dbReference type="ARBA" id="ARBA00005230"/>
    </source>
</evidence>
<keyword evidence="9" id="KW-1185">Reference proteome</keyword>
<comment type="similarity">
    <text evidence="1">Belongs to the CcdB toxin family.</text>
</comment>
<gene>
    <name evidence="8" type="ORF">Tharo_0215</name>
</gene>
<organism evidence="8 9">
    <name type="scientific">Thauera aromatica K172</name>
    <dbReference type="NCBI Taxonomy" id="44139"/>
    <lineage>
        <taxon>Bacteria</taxon>
        <taxon>Pseudomonadati</taxon>
        <taxon>Pseudomonadota</taxon>
        <taxon>Betaproteobacteria</taxon>
        <taxon>Rhodocyclales</taxon>
        <taxon>Zoogloeaceae</taxon>
        <taxon>Thauera</taxon>
    </lineage>
</organism>
<dbReference type="SUPFAM" id="SSF50118">
    <property type="entry name" value="Cell growth inhibitor/plasmid maintenance toxic component"/>
    <property type="match status" value="1"/>
</dbReference>
<proteinExistence type="inferred from homology"/>
<evidence type="ECO:0000256" key="4">
    <source>
        <dbReference type="ARBA" id="ARBA00023015"/>
    </source>
</evidence>
<dbReference type="GO" id="GO:0006276">
    <property type="term" value="P:plasmid maintenance"/>
    <property type="evidence" value="ECO:0007669"/>
    <property type="project" value="InterPro"/>
</dbReference>
<evidence type="ECO:0000256" key="3">
    <source>
        <dbReference type="ARBA" id="ARBA00022491"/>
    </source>
</evidence>
<keyword evidence="4" id="KW-0805">Transcription regulation</keyword>
<evidence type="ECO:0000313" key="8">
    <source>
        <dbReference type="EMBL" id="AVR87166.1"/>
    </source>
</evidence>
<dbReference type="AlphaFoldDB" id="A0A2R4BIM0"/>
<dbReference type="OrthoDB" id="9813510at2"/>
<evidence type="ECO:0000313" key="9">
    <source>
        <dbReference type="Proteomes" id="UP000241885"/>
    </source>
</evidence>
<dbReference type="RefSeq" id="WP_107219621.1">
    <property type="nucleotide sequence ID" value="NZ_CP028339.1"/>
</dbReference>
<protein>
    <recommendedName>
        <fullName evidence="2">Toxin CcdB</fullName>
    </recommendedName>
    <alternativeName>
        <fullName evidence="7">Cytotoxic protein CcdB</fullName>
    </alternativeName>
    <alternativeName>
        <fullName evidence="6">Protein LetD</fullName>
    </alternativeName>
</protein>